<dbReference type="Pfam" id="PF00001">
    <property type="entry name" value="7tm_1"/>
    <property type="match status" value="1"/>
</dbReference>
<gene>
    <name evidence="13" type="primary">HRH1_1</name>
    <name evidence="13" type="ORF">Ciccas_005431</name>
</gene>
<evidence type="ECO:0000313" key="13">
    <source>
        <dbReference type="EMBL" id="KAL3315926.1"/>
    </source>
</evidence>
<evidence type="ECO:0000256" key="7">
    <source>
        <dbReference type="ARBA" id="ARBA00023170"/>
    </source>
</evidence>
<dbReference type="PRINTS" id="PR00237">
    <property type="entry name" value="GPCRRHODOPSN"/>
</dbReference>
<feature type="domain" description="G-protein coupled receptors family 1 profile" evidence="12">
    <location>
        <begin position="25"/>
        <end position="190"/>
    </location>
</feature>
<dbReference type="PROSITE" id="PS50262">
    <property type="entry name" value="G_PROTEIN_RECEP_F1_2"/>
    <property type="match status" value="1"/>
</dbReference>
<keyword evidence="2" id="KW-1003">Cell membrane</keyword>
<feature type="transmembrane region" description="Helical" evidence="11">
    <location>
        <begin position="126"/>
        <end position="146"/>
    </location>
</feature>
<proteinExistence type="inferred from homology"/>
<dbReference type="CDD" id="cd14967">
    <property type="entry name" value="7tmA_amine_R-like"/>
    <property type="match status" value="1"/>
</dbReference>
<dbReference type="PROSITE" id="PS00237">
    <property type="entry name" value="G_PROTEIN_RECEP_F1_1"/>
    <property type="match status" value="1"/>
</dbReference>
<dbReference type="SUPFAM" id="SSF81321">
    <property type="entry name" value="Family A G protein-coupled receptor-like"/>
    <property type="match status" value="1"/>
</dbReference>
<evidence type="ECO:0000256" key="5">
    <source>
        <dbReference type="ARBA" id="ARBA00023040"/>
    </source>
</evidence>
<feature type="region of interest" description="Disordered" evidence="10">
    <location>
        <begin position="335"/>
        <end position="359"/>
    </location>
</feature>
<evidence type="ECO:0000256" key="6">
    <source>
        <dbReference type="ARBA" id="ARBA00023136"/>
    </source>
</evidence>
<reference evidence="13 14" key="1">
    <citation type="submission" date="2024-11" db="EMBL/GenBank/DDBJ databases">
        <title>Adaptive evolution of stress response genes in parasites aligns with host niche diversity.</title>
        <authorList>
            <person name="Hahn C."/>
            <person name="Resl P."/>
        </authorList>
    </citation>
    <scope>NUCLEOTIDE SEQUENCE [LARGE SCALE GENOMIC DNA]</scope>
    <source>
        <strain evidence="13">EGGRZ-B1_66</strain>
        <tissue evidence="13">Body</tissue>
    </source>
</reference>
<keyword evidence="7 9" id="KW-0675">Receptor</keyword>
<comment type="caution">
    <text evidence="13">The sequence shown here is derived from an EMBL/GenBank/DDBJ whole genome shotgun (WGS) entry which is preliminary data.</text>
</comment>
<evidence type="ECO:0000256" key="11">
    <source>
        <dbReference type="SAM" id="Phobius"/>
    </source>
</evidence>
<feature type="transmembrane region" description="Helical" evidence="11">
    <location>
        <begin position="45"/>
        <end position="69"/>
    </location>
</feature>
<organism evidence="13 14">
    <name type="scientific">Cichlidogyrus casuarinus</name>
    <dbReference type="NCBI Taxonomy" id="1844966"/>
    <lineage>
        <taxon>Eukaryota</taxon>
        <taxon>Metazoa</taxon>
        <taxon>Spiralia</taxon>
        <taxon>Lophotrochozoa</taxon>
        <taxon>Platyhelminthes</taxon>
        <taxon>Monogenea</taxon>
        <taxon>Monopisthocotylea</taxon>
        <taxon>Dactylogyridea</taxon>
        <taxon>Ancyrocephalidae</taxon>
        <taxon>Cichlidogyrus</taxon>
    </lineage>
</organism>
<keyword evidence="4 11" id="KW-1133">Transmembrane helix</keyword>
<evidence type="ECO:0000256" key="9">
    <source>
        <dbReference type="RuleBase" id="RU000688"/>
    </source>
</evidence>
<protein>
    <submittedName>
        <fullName evidence="13">Histamine H1 receptor</fullName>
    </submittedName>
</protein>
<evidence type="ECO:0000256" key="3">
    <source>
        <dbReference type="ARBA" id="ARBA00022692"/>
    </source>
</evidence>
<evidence type="ECO:0000313" key="14">
    <source>
        <dbReference type="Proteomes" id="UP001626550"/>
    </source>
</evidence>
<dbReference type="InterPro" id="IPR000276">
    <property type="entry name" value="GPCR_Rhodpsn"/>
</dbReference>
<dbReference type="GO" id="GO:0005886">
    <property type="term" value="C:plasma membrane"/>
    <property type="evidence" value="ECO:0007669"/>
    <property type="project" value="UniProtKB-SubCell"/>
</dbReference>
<keyword evidence="8 9" id="KW-0807">Transducer</keyword>
<name>A0ABD2QAZ1_9PLAT</name>
<dbReference type="EMBL" id="JBJKFK010000637">
    <property type="protein sequence ID" value="KAL3315926.1"/>
    <property type="molecule type" value="Genomic_DNA"/>
</dbReference>
<evidence type="ECO:0000256" key="1">
    <source>
        <dbReference type="ARBA" id="ARBA00004651"/>
    </source>
</evidence>
<feature type="transmembrane region" description="Helical" evidence="11">
    <location>
        <begin position="84"/>
        <end position="105"/>
    </location>
</feature>
<accession>A0ABD2QAZ1</accession>
<dbReference type="AlphaFoldDB" id="A0ABD2QAZ1"/>
<evidence type="ECO:0000256" key="4">
    <source>
        <dbReference type="ARBA" id="ARBA00022989"/>
    </source>
</evidence>
<evidence type="ECO:0000256" key="8">
    <source>
        <dbReference type="ARBA" id="ARBA00023224"/>
    </source>
</evidence>
<comment type="subcellular location">
    <subcellularLocation>
        <location evidence="1">Cell membrane</location>
        <topology evidence="1">Multi-pass membrane protein</topology>
    </subcellularLocation>
</comment>
<feature type="transmembrane region" description="Helical" evidence="11">
    <location>
        <begin position="6"/>
        <end position="33"/>
    </location>
</feature>
<feature type="transmembrane region" description="Helical" evidence="11">
    <location>
        <begin position="166"/>
        <end position="187"/>
    </location>
</feature>
<dbReference type="InterPro" id="IPR017452">
    <property type="entry name" value="GPCR_Rhodpsn_7TM"/>
</dbReference>
<evidence type="ECO:0000259" key="12">
    <source>
        <dbReference type="PROSITE" id="PS50262"/>
    </source>
</evidence>
<evidence type="ECO:0000256" key="10">
    <source>
        <dbReference type="SAM" id="MobiDB-lite"/>
    </source>
</evidence>
<dbReference type="PANTHER" id="PTHR24248">
    <property type="entry name" value="ADRENERGIC RECEPTOR-RELATED G-PROTEIN COUPLED RECEPTOR"/>
    <property type="match status" value="1"/>
</dbReference>
<feature type="compositionally biased region" description="Polar residues" evidence="10">
    <location>
        <begin position="348"/>
        <end position="357"/>
    </location>
</feature>
<keyword evidence="3 9" id="KW-0812">Transmembrane</keyword>
<dbReference type="GO" id="GO:0004930">
    <property type="term" value="F:G protein-coupled receptor activity"/>
    <property type="evidence" value="ECO:0007669"/>
    <property type="project" value="UniProtKB-KW"/>
</dbReference>
<keyword evidence="5 9" id="KW-0297">G-protein coupled receptor</keyword>
<evidence type="ECO:0000256" key="2">
    <source>
        <dbReference type="ARBA" id="ARBA00022475"/>
    </source>
</evidence>
<keyword evidence="14" id="KW-1185">Reference proteome</keyword>
<dbReference type="Proteomes" id="UP001626550">
    <property type="component" value="Unassembled WGS sequence"/>
</dbReference>
<dbReference type="Gene3D" id="1.20.1070.10">
    <property type="entry name" value="Rhodopsin 7-helix transmembrane proteins"/>
    <property type="match status" value="1"/>
</dbReference>
<keyword evidence="6 11" id="KW-0472">Membrane</keyword>
<comment type="similarity">
    <text evidence="9">Belongs to the G-protein coupled receptor 1 family.</text>
</comment>
<sequence length="390" mass="43541">MDYLIVARILIVLLMILSAIMIFTGNSLVVAAIATTKRLQTVTNIYVVSLAIADLLVAILVLPPAIVIFYNDNFPSFLADICEAWISCDIMLCTASIFSLCVISLDRFMAVTRPLHHTTRRSKRRALLMLAFAWILSLLVVIPPLFRFESIKHNVTICDFTDDQTYRVISATLSFFLPFVLIIFVYVRIFMVSYKRGVNFRNGSLASSTGGSLSCTPLDDNYTKFNASERSCTCTQSENCYHLFCGCFLERKKHSFQVVVDAGETRKESSNGVSHWPYKPGTANPKLYQFSRPRIASDSFVSELAHRSVLVESPCVSEQPIDDDTDLAKEDDLSSSVFSENDDDQLTKPPSRSSHPSVSCKLSPLLNDAQVRYHFLSSLAGSLPRTSNGY</sequence>